<proteinExistence type="predicted"/>
<reference evidence="3" key="1">
    <citation type="submission" date="2016-10" db="EMBL/GenBank/DDBJ databases">
        <authorList>
            <person name="Varghese N."/>
            <person name="Submissions S."/>
        </authorList>
    </citation>
    <scope>NUCLEOTIDE SEQUENCE [LARGE SCALE GENOMIC DNA]</scope>
    <source>
        <strain evidence="3">DSM 28881</strain>
    </source>
</reference>
<dbReference type="InterPro" id="IPR001296">
    <property type="entry name" value="Glyco_trans_1"/>
</dbReference>
<name>A0A1I3R0L3_9FLAO</name>
<evidence type="ECO:0000313" key="3">
    <source>
        <dbReference type="Proteomes" id="UP000199559"/>
    </source>
</evidence>
<dbReference type="RefSeq" id="WP_090840792.1">
    <property type="nucleotide sequence ID" value="NZ_FORM01000007.1"/>
</dbReference>
<dbReference type="CDD" id="cd03801">
    <property type="entry name" value="GT4_PimA-like"/>
    <property type="match status" value="1"/>
</dbReference>
<dbReference type="Pfam" id="PF00534">
    <property type="entry name" value="Glycos_transf_1"/>
    <property type="match status" value="1"/>
</dbReference>
<protein>
    <submittedName>
        <fullName evidence="2">Glycosyltransferase involved in cell wall bisynthesis</fullName>
    </submittedName>
</protein>
<keyword evidence="3" id="KW-1185">Reference proteome</keyword>
<dbReference type="EMBL" id="FORM01000007">
    <property type="protein sequence ID" value="SFJ40024.1"/>
    <property type="molecule type" value="Genomic_DNA"/>
</dbReference>
<accession>A0A1I3R0L3</accession>
<organism evidence="2 3">
    <name type="scientific">Olleya namhaensis</name>
    <dbReference type="NCBI Taxonomy" id="1144750"/>
    <lineage>
        <taxon>Bacteria</taxon>
        <taxon>Pseudomonadati</taxon>
        <taxon>Bacteroidota</taxon>
        <taxon>Flavobacteriia</taxon>
        <taxon>Flavobacteriales</taxon>
        <taxon>Flavobacteriaceae</taxon>
    </lineage>
</organism>
<dbReference type="Gene3D" id="3.40.50.2000">
    <property type="entry name" value="Glycogen Phosphorylase B"/>
    <property type="match status" value="2"/>
</dbReference>
<evidence type="ECO:0000259" key="1">
    <source>
        <dbReference type="Pfam" id="PF00534"/>
    </source>
</evidence>
<dbReference type="Proteomes" id="UP000199559">
    <property type="component" value="Unassembled WGS sequence"/>
</dbReference>
<dbReference type="PANTHER" id="PTHR12526">
    <property type="entry name" value="GLYCOSYLTRANSFERASE"/>
    <property type="match status" value="1"/>
</dbReference>
<gene>
    <name evidence="2" type="ORF">SAMN05443431_10763</name>
</gene>
<dbReference type="AlphaFoldDB" id="A0A1I3R0L3"/>
<evidence type="ECO:0000313" key="2">
    <source>
        <dbReference type="EMBL" id="SFJ40024.1"/>
    </source>
</evidence>
<dbReference type="GO" id="GO:0016757">
    <property type="term" value="F:glycosyltransferase activity"/>
    <property type="evidence" value="ECO:0007669"/>
    <property type="project" value="InterPro"/>
</dbReference>
<sequence length="392" mass="44805">MNPKPEYIYIAFDVFPSQKGAATHIDHCLKALQNTFNTGLLICLGNDGMPSFQFDNQRNLYVYRWKEKVVNFLERTQKFQEAVTKVLNLPLCKNVQLIHFRDIWGGFPVLNHTKTYKTVFEVNAFQHIELPNRYPNISTSVLEKIKTLEHLCITRCDTIITPSKVTQLFIEQYANTSNKVIHVIPNGVTIYEAKPLGNKTANHSPFILYFGALQKWQGIKTLFKAFNELLDLDLRLRICTSIPEKRTQDYKILANSIGIGHRVDWFYEQDKPTLASHIKAAKLTVAPLTACNRNIIQGCNPLKIVESMAYAVPVVASNIPVVREIIEDNITGLLVTPDRPEALGRKIRAVIEQTETLNRIGLSAKLKVEKNYLWLYQEAKMNTIYQNLLSND</sequence>
<feature type="domain" description="Glycosyl transferase family 1" evidence="1">
    <location>
        <begin position="202"/>
        <end position="365"/>
    </location>
</feature>
<keyword evidence="2" id="KW-0808">Transferase</keyword>
<dbReference type="SUPFAM" id="SSF53756">
    <property type="entry name" value="UDP-Glycosyltransferase/glycogen phosphorylase"/>
    <property type="match status" value="1"/>
</dbReference>
<dbReference type="STRING" id="1144750.SAMN05443431_10763"/>